<organism evidence="1 2">
    <name type="scientific">Streptomonospora alba</name>
    <dbReference type="NCBI Taxonomy" id="183763"/>
    <lineage>
        <taxon>Bacteria</taxon>
        <taxon>Bacillati</taxon>
        <taxon>Actinomycetota</taxon>
        <taxon>Actinomycetes</taxon>
        <taxon>Streptosporangiales</taxon>
        <taxon>Nocardiopsidaceae</taxon>
        <taxon>Streptomonospora</taxon>
    </lineage>
</organism>
<name>A0A0C2JGU6_9ACTN</name>
<accession>A0A0C2JGU6</accession>
<proteinExistence type="predicted"/>
<reference evidence="2" key="1">
    <citation type="journal article" date="2015" name="Chem. Biol.">
        <title>Structure, bioactivity, and resistance mechanism of streptomonomicin, an unusual lasso Peptide from an understudied halophilic actinomycete.</title>
        <authorList>
            <person name="Metelev M."/>
            <person name="Tietz J.I."/>
            <person name="Melby J.O."/>
            <person name="Blair P.M."/>
            <person name="Zhu L."/>
            <person name="Livnat I."/>
            <person name="Severinov K."/>
            <person name="Mitchell D.A."/>
        </authorList>
    </citation>
    <scope>NUCLEOTIDE SEQUENCE [LARGE SCALE GENOMIC DNA]</scope>
    <source>
        <strain evidence="2">YIM 90003</strain>
    </source>
</reference>
<gene>
    <name evidence="1" type="ORF">LP52_15670</name>
</gene>
<protein>
    <submittedName>
        <fullName evidence="1">Uncharacterized protein</fullName>
    </submittedName>
</protein>
<dbReference type="Proteomes" id="UP000031675">
    <property type="component" value="Unassembled WGS sequence"/>
</dbReference>
<dbReference type="RefSeq" id="WP_040274420.1">
    <property type="nucleotide sequence ID" value="NZ_JROO01000029.1"/>
</dbReference>
<dbReference type="Gene3D" id="3.30.70.100">
    <property type="match status" value="1"/>
</dbReference>
<dbReference type="InterPro" id="IPR011008">
    <property type="entry name" value="Dimeric_a/b-barrel"/>
</dbReference>
<evidence type="ECO:0000313" key="1">
    <source>
        <dbReference type="EMBL" id="KIH98115.1"/>
    </source>
</evidence>
<dbReference type="EMBL" id="JROO01000029">
    <property type="protein sequence ID" value="KIH98115.1"/>
    <property type="molecule type" value="Genomic_DNA"/>
</dbReference>
<sequence length="111" mass="12468">MQLMLVAWDLSDSDATPDSLRPYLRDYAVDAFSTMDGMRLKAWFSNAERQMWGAVYLWDGPEYVDGCFRVSRSIELIGYPPTSVYMFDLEATAEGKSVHEALSGLGLALET</sequence>
<dbReference type="AlphaFoldDB" id="A0A0C2JGU6"/>
<comment type="caution">
    <text evidence="1">The sequence shown here is derived from an EMBL/GenBank/DDBJ whole genome shotgun (WGS) entry which is preliminary data.</text>
</comment>
<keyword evidence="2" id="KW-1185">Reference proteome</keyword>
<evidence type="ECO:0000313" key="2">
    <source>
        <dbReference type="Proteomes" id="UP000031675"/>
    </source>
</evidence>
<dbReference type="SUPFAM" id="SSF54909">
    <property type="entry name" value="Dimeric alpha+beta barrel"/>
    <property type="match status" value="1"/>
</dbReference>
<dbReference type="OrthoDB" id="3687310at2"/>